<evidence type="ECO:0000259" key="4">
    <source>
        <dbReference type="PROSITE" id="PS50956"/>
    </source>
</evidence>
<dbReference type="InterPro" id="IPR011008">
    <property type="entry name" value="Dimeric_a/b-barrel"/>
</dbReference>
<dbReference type="InterPro" id="IPR019887">
    <property type="entry name" value="Tscrpt_reg_AsnC/Lrp_C"/>
</dbReference>
<keyword evidence="2 5" id="KW-0238">DNA-binding</keyword>
<dbReference type="PROSITE" id="PS50956">
    <property type="entry name" value="HTH_ASNC_2"/>
    <property type="match status" value="1"/>
</dbReference>
<dbReference type="InterPro" id="IPR036390">
    <property type="entry name" value="WH_DNA-bd_sf"/>
</dbReference>
<dbReference type="SUPFAM" id="SSF54909">
    <property type="entry name" value="Dimeric alpha+beta barrel"/>
    <property type="match status" value="1"/>
</dbReference>
<accession>A0A1I6J0H6</accession>
<proteinExistence type="predicted"/>
<dbReference type="PRINTS" id="PR00033">
    <property type="entry name" value="HTHASNC"/>
</dbReference>
<gene>
    <name evidence="5" type="ORF">SAMN04488591_3189</name>
</gene>
<evidence type="ECO:0000256" key="2">
    <source>
        <dbReference type="ARBA" id="ARBA00023125"/>
    </source>
</evidence>
<dbReference type="InterPro" id="IPR019888">
    <property type="entry name" value="Tscrpt_reg_AsnC-like"/>
</dbReference>
<dbReference type="GO" id="GO:0043565">
    <property type="term" value="F:sequence-specific DNA binding"/>
    <property type="evidence" value="ECO:0007669"/>
    <property type="project" value="InterPro"/>
</dbReference>
<dbReference type="Gene3D" id="3.30.70.920">
    <property type="match status" value="1"/>
</dbReference>
<evidence type="ECO:0000256" key="3">
    <source>
        <dbReference type="ARBA" id="ARBA00023163"/>
    </source>
</evidence>
<dbReference type="AlphaFoldDB" id="A0A1I6J0H6"/>
<protein>
    <submittedName>
        <fullName evidence="5">DNA-binding transcriptional regulator, Lrp family</fullName>
    </submittedName>
</protein>
<reference evidence="6" key="1">
    <citation type="submission" date="2016-10" db="EMBL/GenBank/DDBJ databases">
        <authorList>
            <person name="Varghese N."/>
            <person name="Submissions S."/>
        </authorList>
    </citation>
    <scope>NUCLEOTIDE SEQUENCE [LARGE SCALE GENOMIC DNA]</scope>
    <source>
        <strain evidence="6">CL127</strain>
    </source>
</reference>
<dbReference type="EMBL" id="FOYR01000004">
    <property type="protein sequence ID" value="SFR72486.1"/>
    <property type="molecule type" value="Genomic_DNA"/>
</dbReference>
<keyword evidence="1" id="KW-0805">Transcription regulation</keyword>
<dbReference type="Pfam" id="PF01037">
    <property type="entry name" value="AsnC_trans_reg"/>
    <property type="match status" value="1"/>
</dbReference>
<dbReference type="PANTHER" id="PTHR30154:SF34">
    <property type="entry name" value="TRANSCRIPTIONAL REGULATOR AZLB"/>
    <property type="match status" value="1"/>
</dbReference>
<dbReference type="Gene3D" id="1.10.10.10">
    <property type="entry name" value="Winged helix-like DNA-binding domain superfamily/Winged helix DNA-binding domain"/>
    <property type="match status" value="1"/>
</dbReference>
<evidence type="ECO:0000313" key="6">
    <source>
        <dbReference type="Proteomes" id="UP000198877"/>
    </source>
</evidence>
<dbReference type="GO" id="GO:0043200">
    <property type="term" value="P:response to amino acid"/>
    <property type="evidence" value="ECO:0007669"/>
    <property type="project" value="TreeGrafter"/>
</dbReference>
<dbReference type="Proteomes" id="UP000198877">
    <property type="component" value="Unassembled WGS sequence"/>
</dbReference>
<sequence>MASASLSVLYLHLQLFILHEMSRGKMDGTDHRILSELTADARTPLVTLAARVHLSRNAVKQRIERMERDGVIGGYTVVPGAGSPRRVTAIVLVYREDRMRGAHVVTELSRIPEIVRCDVLSGEFDLLAIVQADGMDRVGEIWEHIAALPGVANTVTSVSLAQVIDRP</sequence>
<evidence type="ECO:0000313" key="5">
    <source>
        <dbReference type="EMBL" id="SFR72486.1"/>
    </source>
</evidence>
<dbReference type="GO" id="GO:0005829">
    <property type="term" value="C:cytosol"/>
    <property type="evidence" value="ECO:0007669"/>
    <property type="project" value="TreeGrafter"/>
</dbReference>
<keyword evidence="3" id="KW-0804">Transcription</keyword>
<dbReference type="SUPFAM" id="SSF46785">
    <property type="entry name" value="Winged helix' DNA-binding domain"/>
    <property type="match status" value="1"/>
</dbReference>
<dbReference type="PANTHER" id="PTHR30154">
    <property type="entry name" value="LEUCINE-RESPONSIVE REGULATORY PROTEIN"/>
    <property type="match status" value="1"/>
</dbReference>
<dbReference type="InterPro" id="IPR036388">
    <property type="entry name" value="WH-like_DNA-bd_sf"/>
</dbReference>
<dbReference type="SMART" id="SM00344">
    <property type="entry name" value="HTH_ASNC"/>
    <property type="match status" value="1"/>
</dbReference>
<dbReference type="Pfam" id="PF13404">
    <property type="entry name" value="HTH_AsnC-type"/>
    <property type="match status" value="1"/>
</dbReference>
<feature type="domain" description="HTH asnC-type" evidence="4">
    <location>
        <begin position="26"/>
        <end position="78"/>
    </location>
</feature>
<organism evidence="5 6">
    <name type="scientific">Microbacterium azadirachtae</name>
    <dbReference type="NCBI Taxonomy" id="582680"/>
    <lineage>
        <taxon>Bacteria</taxon>
        <taxon>Bacillati</taxon>
        <taxon>Actinomycetota</taxon>
        <taxon>Actinomycetes</taxon>
        <taxon>Micrococcales</taxon>
        <taxon>Microbacteriaceae</taxon>
        <taxon>Microbacterium</taxon>
    </lineage>
</organism>
<name>A0A1I6J0H6_9MICO</name>
<evidence type="ECO:0000256" key="1">
    <source>
        <dbReference type="ARBA" id="ARBA00023015"/>
    </source>
</evidence>
<dbReference type="InterPro" id="IPR000485">
    <property type="entry name" value="AsnC-type_HTH_dom"/>
</dbReference>